<sequence length="461" mass="49711">MLLRGKLALITACVVAVAIAGISVVTWLATEHNLRSQLDKSLQASLPPRMDRPPGPGERREFKLHCDEGLPNEGLQQVLQGIQVLSPDGTVCAPPGVDPVVTGTEDFVGTTTFRDGVTRSGTSARVLMQPLYNGDVLILSRSLAEIDDTLTALAGVLVGVAVFGALLVAGAGLWLTRRALAPMERLTETAEHIARTEDLTTPVTVSGQDEVGRLGRAFTSMTAALAESRRRQRDLVNDAAHELRTPLTSLRTNIDLLVRAERTGRPLPQRGEVLDRLQAQSQEFSDLVTELVVLARDDRELASEPVDVAAVIDRAVKRARSRAHDHVFDVDRSEWSIVGDAGALERSVLNLLDNAVKFSPASSTITVRSRPGWLTVSDEGPGLPFEHRKSAFERFWRAPDARGLPGSGLGLAIVANIVAVHGGSVQFVPRPRGASVRVDLPEFRQPADDRRVVGRGGSAPR</sequence>
<dbReference type="InterPro" id="IPR003661">
    <property type="entry name" value="HisK_dim/P_dom"/>
</dbReference>
<keyword evidence="7" id="KW-0418">Kinase</keyword>
<protein>
    <recommendedName>
        <fullName evidence="3">histidine kinase</fullName>
        <ecNumber evidence="3">2.7.13.3</ecNumber>
    </recommendedName>
</protein>
<dbReference type="Pfam" id="PF00512">
    <property type="entry name" value="HisKA"/>
    <property type="match status" value="1"/>
</dbReference>
<evidence type="ECO:0000313" key="16">
    <source>
        <dbReference type="Proteomes" id="UP001515943"/>
    </source>
</evidence>
<feature type="region of interest" description="Disordered" evidence="11">
    <location>
        <begin position="40"/>
        <end position="59"/>
    </location>
</feature>
<dbReference type="Pfam" id="PF00672">
    <property type="entry name" value="HAMP"/>
    <property type="match status" value="1"/>
</dbReference>
<dbReference type="InterPro" id="IPR003594">
    <property type="entry name" value="HATPase_dom"/>
</dbReference>
<evidence type="ECO:0000256" key="12">
    <source>
        <dbReference type="SAM" id="Phobius"/>
    </source>
</evidence>
<dbReference type="InterPro" id="IPR036890">
    <property type="entry name" value="HATPase_C_sf"/>
</dbReference>
<dbReference type="Gene3D" id="6.10.340.10">
    <property type="match status" value="1"/>
</dbReference>
<dbReference type="CDD" id="cd00082">
    <property type="entry name" value="HisKA"/>
    <property type="match status" value="1"/>
</dbReference>
<evidence type="ECO:0000256" key="7">
    <source>
        <dbReference type="ARBA" id="ARBA00022777"/>
    </source>
</evidence>
<dbReference type="PANTHER" id="PTHR45436">
    <property type="entry name" value="SENSOR HISTIDINE KINASE YKOH"/>
    <property type="match status" value="1"/>
</dbReference>
<feature type="compositionally biased region" description="Basic and acidic residues" evidence="11">
    <location>
        <begin position="49"/>
        <end position="59"/>
    </location>
</feature>
<dbReference type="SUPFAM" id="SSF158472">
    <property type="entry name" value="HAMP domain-like"/>
    <property type="match status" value="1"/>
</dbReference>
<dbReference type="SUPFAM" id="SSF55874">
    <property type="entry name" value="ATPase domain of HSP90 chaperone/DNA topoisomerase II/histidine kinase"/>
    <property type="match status" value="1"/>
</dbReference>
<reference evidence="15 16" key="1">
    <citation type="submission" date="2019-08" db="EMBL/GenBank/DDBJ databases">
        <title>Lentzea from Indian Himalayas.</title>
        <authorList>
            <person name="Mandal S."/>
            <person name="Mallick Gupta A."/>
            <person name="Maiti P.K."/>
            <person name="Sarkar J."/>
            <person name="Mandal S."/>
        </authorList>
    </citation>
    <scope>NUCLEOTIDE SEQUENCE [LARGE SCALE GENOMIC DNA]</scope>
    <source>
        <strain evidence="15 16">PSKA42</strain>
    </source>
</reference>
<dbReference type="EC" id="2.7.13.3" evidence="3"/>
<dbReference type="EMBL" id="VSRL01000180">
    <property type="protein sequence ID" value="NKE61523.1"/>
    <property type="molecule type" value="Genomic_DNA"/>
</dbReference>
<accession>A0ABX1FR92</accession>
<dbReference type="CDD" id="cd06225">
    <property type="entry name" value="HAMP"/>
    <property type="match status" value="1"/>
</dbReference>
<dbReference type="InterPro" id="IPR004358">
    <property type="entry name" value="Sig_transdc_His_kin-like_C"/>
</dbReference>
<evidence type="ECO:0000256" key="2">
    <source>
        <dbReference type="ARBA" id="ARBA00004236"/>
    </source>
</evidence>
<dbReference type="Gene3D" id="1.10.287.130">
    <property type="match status" value="1"/>
</dbReference>
<dbReference type="InterPro" id="IPR005467">
    <property type="entry name" value="His_kinase_dom"/>
</dbReference>
<evidence type="ECO:0000256" key="9">
    <source>
        <dbReference type="ARBA" id="ARBA00023012"/>
    </source>
</evidence>
<evidence type="ECO:0000256" key="1">
    <source>
        <dbReference type="ARBA" id="ARBA00000085"/>
    </source>
</evidence>
<evidence type="ECO:0000256" key="5">
    <source>
        <dbReference type="ARBA" id="ARBA00022679"/>
    </source>
</evidence>
<feature type="domain" description="HAMP" evidence="14">
    <location>
        <begin position="177"/>
        <end position="230"/>
    </location>
</feature>
<feature type="transmembrane region" description="Helical" evidence="12">
    <location>
        <begin position="7"/>
        <end position="29"/>
    </location>
</feature>
<proteinExistence type="predicted"/>
<dbReference type="PRINTS" id="PR00344">
    <property type="entry name" value="BCTRLSENSOR"/>
</dbReference>
<dbReference type="CDD" id="cd00075">
    <property type="entry name" value="HATPase"/>
    <property type="match status" value="1"/>
</dbReference>
<dbReference type="SMART" id="SM00387">
    <property type="entry name" value="HATPase_c"/>
    <property type="match status" value="1"/>
</dbReference>
<evidence type="ECO:0000256" key="3">
    <source>
        <dbReference type="ARBA" id="ARBA00012438"/>
    </source>
</evidence>
<evidence type="ECO:0000259" key="13">
    <source>
        <dbReference type="PROSITE" id="PS50109"/>
    </source>
</evidence>
<dbReference type="PANTHER" id="PTHR45436:SF5">
    <property type="entry name" value="SENSOR HISTIDINE KINASE TRCS"/>
    <property type="match status" value="1"/>
</dbReference>
<dbReference type="SMART" id="SM00388">
    <property type="entry name" value="HisKA"/>
    <property type="match status" value="1"/>
</dbReference>
<keyword evidence="16" id="KW-1185">Reference proteome</keyword>
<evidence type="ECO:0000256" key="4">
    <source>
        <dbReference type="ARBA" id="ARBA00022553"/>
    </source>
</evidence>
<keyword evidence="4" id="KW-0597">Phosphoprotein</keyword>
<comment type="caution">
    <text evidence="15">The sequence shown here is derived from an EMBL/GenBank/DDBJ whole genome shotgun (WGS) entry which is preliminary data.</text>
</comment>
<keyword evidence="5" id="KW-0808">Transferase</keyword>
<dbReference type="Gene3D" id="3.30.565.10">
    <property type="entry name" value="Histidine kinase-like ATPase, C-terminal domain"/>
    <property type="match status" value="1"/>
</dbReference>
<feature type="transmembrane region" description="Helical" evidence="12">
    <location>
        <begin position="150"/>
        <end position="175"/>
    </location>
</feature>
<keyword evidence="9" id="KW-0902">Two-component regulatory system</keyword>
<dbReference type="SUPFAM" id="SSF47384">
    <property type="entry name" value="Homodimeric domain of signal transducing histidine kinase"/>
    <property type="match status" value="1"/>
</dbReference>
<evidence type="ECO:0000256" key="11">
    <source>
        <dbReference type="SAM" id="MobiDB-lite"/>
    </source>
</evidence>
<dbReference type="InterPro" id="IPR036097">
    <property type="entry name" value="HisK_dim/P_sf"/>
</dbReference>
<dbReference type="InterPro" id="IPR050428">
    <property type="entry name" value="TCS_sensor_his_kinase"/>
</dbReference>
<dbReference type="PROSITE" id="PS50109">
    <property type="entry name" value="HIS_KIN"/>
    <property type="match status" value="1"/>
</dbReference>
<keyword evidence="10 12" id="KW-0472">Membrane</keyword>
<dbReference type="SMART" id="SM00304">
    <property type="entry name" value="HAMP"/>
    <property type="match status" value="1"/>
</dbReference>
<comment type="catalytic activity">
    <reaction evidence="1">
        <text>ATP + protein L-histidine = ADP + protein N-phospho-L-histidine.</text>
        <dbReference type="EC" id="2.7.13.3"/>
    </reaction>
</comment>
<dbReference type="PROSITE" id="PS50885">
    <property type="entry name" value="HAMP"/>
    <property type="match status" value="1"/>
</dbReference>
<keyword evidence="6 12" id="KW-0812">Transmembrane</keyword>
<evidence type="ECO:0000256" key="10">
    <source>
        <dbReference type="ARBA" id="ARBA00023136"/>
    </source>
</evidence>
<gene>
    <name evidence="15" type="ORF">FXN61_34095</name>
</gene>
<dbReference type="InterPro" id="IPR003660">
    <property type="entry name" value="HAMP_dom"/>
</dbReference>
<name>A0ABX1FR92_9PSEU</name>
<comment type="subcellular location">
    <subcellularLocation>
        <location evidence="2">Cell membrane</location>
    </subcellularLocation>
</comment>
<dbReference type="Proteomes" id="UP001515943">
    <property type="component" value="Unassembled WGS sequence"/>
</dbReference>
<dbReference type="Pfam" id="PF02518">
    <property type="entry name" value="HATPase_c"/>
    <property type="match status" value="1"/>
</dbReference>
<feature type="domain" description="Histidine kinase" evidence="13">
    <location>
        <begin position="238"/>
        <end position="444"/>
    </location>
</feature>
<evidence type="ECO:0000256" key="8">
    <source>
        <dbReference type="ARBA" id="ARBA00022989"/>
    </source>
</evidence>
<organism evidence="15 16">
    <name type="scientific">Lentzea indica</name>
    <dbReference type="NCBI Taxonomy" id="2604800"/>
    <lineage>
        <taxon>Bacteria</taxon>
        <taxon>Bacillati</taxon>
        <taxon>Actinomycetota</taxon>
        <taxon>Actinomycetes</taxon>
        <taxon>Pseudonocardiales</taxon>
        <taxon>Pseudonocardiaceae</taxon>
        <taxon>Lentzea</taxon>
    </lineage>
</organism>
<evidence type="ECO:0000256" key="6">
    <source>
        <dbReference type="ARBA" id="ARBA00022692"/>
    </source>
</evidence>
<evidence type="ECO:0000259" key="14">
    <source>
        <dbReference type="PROSITE" id="PS50885"/>
    </source>
</evidence>
<evidence type="ECO:0000313" key="15">
    <source>
        <dbReference type="EMBL" id="NKE61523.1"/>
    </source>
</evidence>
<keyword evidence="8 12" id="KW-1133">Transmembrane helix</keyword>